<evidence type="ECO:0000256" key="3">
    <source>
        <dbReference type="ARBA" id="ARBA00022960"/>
    </source>
</evidence>
<evidence type="ECO:0000256" key="1">
    <source>
        <dbReference type="ARBA" id="ARBA00009369"/>
    </source>
</evidence>
<dbReference type="InterPro" id="IPR042177">
    <property type="entry name" value="Cell/Rod_1"/>
</dbReference>
<evidence type="ECO:0000256" key="4">
    <source>
        <dbReference type="ARBA" id="ARBA00032089"/>
    </source>
</evidence>
<keyword evidence="6" id="KW-0175">Coiled coil</keyword>
<proteinExistence type="inferred from homology"/>
<gene>
    <name evidence="9" type="ORF">B5M06_05050</name>
</gene>
<organism evidence="9 10">
    <name type="scientific">Comamonas kerstersii</name>
    <dbReference type="NCBI Taxonomy" id="225992"/>
    <lineage>
        <taxon>Bacteria</taxon>
        <taxon>Pseudomonadati</taxon>
        <taxon>Pseudomonadota</taxon>
        <taxon>Betaproteobacteria</taxon>
        <taxon>Burkholderiales</taxon>
        <taxon>Comamonadaceae</taxon>
        <taxon>Comamonas</taxon>
    </lineage>
</organism>
<evidence type="ECO:0000259" key="8">
    <source>
        <dbReference type="Pfam" id="PF04085"/>
    </source>
</evidence>
<evidence type="ECO:0000256" key="2">
    <source>
        <dbReference type="ARBA" id="ARBA00013855"/>
    </source>
</evidence>
<evidence type="ECO:0000256" key="5">
    <source>
        <dbReference type="PIRNR" id="PIRNR038471"/>
    </source>
</evidence>
<dbReference type="InterPro" id="IPR007221">
    <property type="entry name" value="MreC"/>
</dbReference>
<dbReference type="GeneID" id="83038685"/>
<protein>
    <recommendedName>
        <fullName evidence="2 5">Cell shape-determining protein MreC</fullName>
    </recommendedName>
    <alternativeName>
        <fullName evidence="4 5">Cell shape protein MreC</fullName>
    </alternativeName>
</protein>
<dbReference type="RefSeq" id="WP_080025169.1">
    <property type="nucleotide sequence ID" value="NZ_CAUCIF010000024.1"/>
</dbReference>
<dbReference type="NCBIfam" id="TIGR00219">
    <property type="entry name" value="mreC"/>
    <property type="match status" value="1"/>
</dbReference>
<evidence type="ECO:0000256" key="6">
    <source>
        <dbReference type="SAM" id="Coils"/>
    </source>
</evidence>
<comment type="similarity">
    <text evidence="1 5">Belongs to the MreC family.</text>
</comment>
<sequence length="331" mass="36077">MSLRTLERDAPSSFKHSVAAGTRALLLCALAVVLMLADVRFKLTEPVRQAVSAVLFPIQWAVMQPVEWLGGAKNYFQDLGQAQEEAAEARRLMAAMSLKAYDAEKLLAENQQLRDLLELRPRLVVDSVVAEVMYESPDSYTRRVVLDKGQVAGIVAGSPVVDDLGVLGQVTRVQPFSSEVTLLSDREQAIPVMVLRTGQRAVAFGDASNLRSDGMELRFVPNDADIDVGDELVTSGVDGVYMAGLPVARVVEVERRLQSSFMRVYCEPMARLDGARHVVVLTPLNAIKAEHVPDTHELAAEPQTAAQNQREDKSAQRRAVPAGVQPAGVKP</sequence>
<feature type="region of interest" description="Disordered" evidence="7">
    <location>
        <begin position="298"/>
        <end position="331"/>
    </location>
</feature>
<dbReference type="EMBL" id="CP020121">
    <property type="protein sequence ID" value="AQZ97725.1"/>
    <property type="molecule type" value="Genomic_DNA"/>
</dbReference>
<accession>A0A1V0BCQ4</accession>
<comment type="function">
    <text evidence="5">Involved in formation and maintenance of cell shape.</text>
</comment>
<feature type="coiled-coil region" evidence="6">
    <location>
        <begin position="72"/>
        <end position="99"/>
    </location>
</feature>
<feature type="domain" description="Rod shape-determining protein MreC beta-barrel core" evidence="8">
    <location>
        <begin position="132"/>
        <end position="281"/>
    </location>
</feature>
<dbReference type="KEGG" id="cke:B5M06_05050"/>
<dbReference type="OrthoDB" id="9808025at2"/>
<evidence type="ECO:0000313" key="9">
    <source>
        <dbReference type="EMBL" id="AQZ97725.1"/>
    </source>
</evidence>
<dbReference type="GO" id="GO:0008360">
    <property type="term" value="P:regulation of cell shape"/>
    <property type="evidence" value="ECO:0007669"/>
    <property type="project" value="UniProtKB-KW"/>
</dbReference>
<dbReference type="PANTHER" id="PTHR34138:SF1">
    <property type="entry name" value="CELL SHAPE-DETERMINING PROTEIN MREC"/>
    <property type="match status" value="1"/>
</dbReference>
<dbReference type="InterPro" id="IPR042175">
    <property type="entry name" value="Cell/Rod_MreC_2"/>
</dbReference>
<dbReference type="Gene3D" id="2.40.10.350">
    <property type="entry name" value="Rod shape-determining protein MreC, domain 2"/>
    <property type="match status" value="1"/>
</dbReference>
<reference evidence="9 10" key="1">
    <citation type="submission" date="2017-03" db="EMBL/GenBank/DDBJ databases">
        <title>Rapid Whole Genome Sequencing of Comamonas kerstersii Causing Continuous ambulatory Peritoneal Dialysis-Associated Peritonitis.</title>
        <authorList>
            <person name="Zheng B."/>
        </authorList>
    </citation>
    <scope>NUCLEOTIDE SEQUENCE [LARGE SCALE GENOMIC DNA]</scope>
    <source>
        <strain evidence="9 10">8943</strain>
    </source>
</reference>
<dbReference type="PANTHER" id="PTHR34138">
    <property type="entry name" value="CELL SHAPE-DETERMINING PROTEIN MREC"/>
    <property type="match status" value="1"/>
</dbReference>
<name>A0A1V0BCQ4_9BURK</name>
<dbReference type="AlphaFoldDB" id="A0A1V0BCQ4"/>
<evidence type="ECO:0000256" key="7">
    <source>
        <dbReference type="SAM" id="MobiDB-lite"/>
    </source>
</evidence>
<keyword evidence="3 5" id="KW-0133">Cell shape</keyword>
<dbReference type="GO" id="GO:0005886">
    <property type="term" value="C:plasma membrane"/>
    <property type="evidence" value="ECO:0007669"/>
    <property type="project" value="TreeGrafter"/>
</dbReference>
<dbReference type="Proteomes" id="UP000242792">
    <property type="component" value="Chromosome"/>
</dbReference>
<dbReference type="PIRSF" id="PIRSF038471">
    <property type="entry name" value="MreC"/>
    <property type="match status" value="1"/>
</dbReference>
<evidence type="ECO:0000313" key="10">
    <source>
        <dbReference type="Proteomes" id="UP000242792"/>
    </source>
</evidence>
<dbReference type="Pfam" id="PF04085">
    <property type="entry name" value="MreC"/>
    <property type="match status" value="1"/>
</dbReference>
<dbReference type="InterPro" id="IPR055342">
    <property type="entry name" value="MreC_beta-barrel_core"/>
</dbReference>
<dbReference type="Gene3D" id="2.40.10.340">
    <property type="entry name" value="Rod shape-determining protein MreC, domain 1"/>
    <property type="match status" value="1"/>
</dbReference>